<protein>
    <submittedName>
        <fullName evidence="1">Uncharacterized protein</fullName>
    </submittedName>
</protein>
<dbReference type="EMBL" id="JAUTXU010000075">
    <property type="protein sequence ID" value="KAK3711593.1"/>
    <property type="molecule type" value="Genomic_DNA"/>
</dbReference>
<evidence type="ECO:0000313" key="2">
    <source>
        <dbReference type="Proteomes" id="UP001281147"/>
    </source>
</evidence>
<proteinExistence type="predicted"/>
<reference evidence="1" key="1">
    <citation type="submission" date="2023-07" db="EMBL/GenBank/DDBJ databases">
        <title>Black Yeasts Isolated from many extreme environments.</title>
        <authorList>
            <person name="Coleine C."/>
            <person name="Stajich J.E."/>
            <person name="Selbmann L."/>
        </authorList>
    </citation>
    <scope>NUCLEOTIDE SEQUENCE</scope>
    <source>
        <strain evidence="1">CCFEE 5714</strain>
    </source>
</reference>
<sequence length="249" mass="26986">MACRNIEKGNAAMEEIRSSTSCPPETLEVWHLDMSSYASVQSFAEKANSTLHRIDAVVANAGIAAFDFRLVEGNEETITCNVVSTILLGLLLQPKLRETAKLHKTQAHFTITGSDLYAMAKFKESQGPPGRVLSNLNDKAKSDLADRYNVSKLLVVLMVRQMAAMSPLESNDVIMNTVGPGARKTEVGARVLVHGAGAGADSHGKYLPDGKVRTLGALAKGRKGTELQELVWKELKDKLEDIRPGIMSP</sequence>
<comment type="caution">
    <text evidence="1">The sequence shown here is derived from an EMBL/GenBank/DDBJ whole genome shotgun (WGS) entry which is preliminary data.</text>
</comment>
<gene>
    <name evidence="1" type="ORF">LTR37_009584</name>
</gene>
<keyword evidence="2" id="KW-1185">Reference proteome</keyword>
<dbReference type="Proteomes" id="UP001281147">
    <property type="component" value="Unassembled WGS sequence"/>
</dbReference>
<evidence type="ECO:0000313" key="1">
    <source>
        <dbReference type="EMBL" id="KAK3711593.1"/>
    </source>
</evidence>
<accession>A0ACC3N7K7</accession>
<organism evidence="1 2">
    <name type="scientific">Vermiconidia calcicola</name>
    <dbReference type="NCBI Taxonomy" id="1690605"/>
    <lineage>
        <taxon>Eukaryota</taxon>
        <taxon>Fungi</taxon>
        <taxon>Dikarya</taxon>
        <taxon>Ascomycota</taxon>
        <taxon>Pezizomycotina</taxon>
        <taxon>Dothideomycetes</taxon>
        <taxon>Dothideomycetidae</taxon>
        <taxon>Mycosphaerellales</taxon>
        <taxon>Extremaceae</taxon>
        <taxon>Vermiconidia</taxon>
    </lineage>
</organism>
<name>A0ACC3N7K7_9PEZI</name>